<evidence type="ECO:0000256" key="1">
    <source>
        <dbReference type="SAM" id="MobiDB-lite"/>
    </source>
</evidence>
<accession>A0AB34JXN0</accession>
<dbReference type="AlphaFoldDB" id="A0AB34JXN0"/>
<gene>
    <name evidence="2" type="ORF">AB1Y20_020693</name>
</gene>
<feature type="region of interest" description="Disordered" evidence="1">
    <location>
        <begin position="259"/>
        <end position="292"/>
    </location>
</feature>
<feature type="compositionally biased region" description="Low complexity" evidence="1">
    <location>
        <begin position="158"/>
        <end position="174"/>
    </location>
</feature>
<dbReference type="EMBL" id="JBGBPQ010000004">
    <property type="protein sequence ID" value="KAL1525862.1"/>
    <property type="molecule type" value="Genomic_DNA"/>
</dbReference>
<keyword evidence="3" id="KW-1185">Reference proteome</keyword>
<comment type="caution">
    <text evidence="2">The sequence shown here is derived from an EMBL/GenBank/DDBJ whole genome shotgun (WGS) entry which is preliminary data.</text>
</comment>
<dbReference type="Proteomes" id="UP001515480">
    <property type="component" value="Unassembled WGS sequence"/>
</dbReference>
<feature type="compositionally biased region" description="Basic and acidic residues" evidence="1">
    <location>
        <begin position="187"/>
        <end position="208"/>
    </location>
</feature>
<name>A0AB34JXN0_PRYPA</name>
<organism evidence="2 3">
    <name type="scientific">Prymnesium parvum</name>
    <name type="common">Toxic golden alga</name>
    <dbReference type="NCBI Taxonomy" id="97485"/>
    <lineage>
        <taxon>Eukaryota</taxon>
        <taxon>Haptista</taxon>
        <taxon>Haptophyta</taxon>
        <taxon>Prymnesiophyceae</taxon>
        <taxon>Prymnesiales</taxon>
        <taxon>Prymnesiaceae</taxon>
        <taxon>Prymnesium</taxon>
    </lineage>
</organism>
<proteinExistence type="predicted"/>
<evidence type="ECO:0000313" key="2">
    <source>
        <dbReference type="EMBL" id="KAL1525862.1"/>
    </source>
</evidence>
<feature type="region of interest" description="Disordered" evidence="1">
    <location>
        <begin position="352"/>
        <end position="387"/>
    </location>
</feature>
<feature type="compositionally biased region" description="Polar residues" evidence="1">
    <location>
        <begin position="144"/>
        <end position="153"/>
    </location>
</feature>
<feature type="region of interest" description="Disordered" evidence="1">
    <location>
        <begin position="140"/>
        <end position="237"/>
    </location>
</feature>
<sequence>MENGLSGVAAMDMINEMFQRQARRIEAQVVQQVHDRRTIELAQARLLAAQDSVKLHTAAAEQHAQRLLWSEDATHRMRECISSMNAEHQRAVQLSNSLHEDVQGLRGQLQHHAPERYGKILASLSDVAASSLALPILAKRDNRSTNQSNDSSDGNGGTVSTVQPTGGSGSPPSGDTEAQAASASDEALVKADDSDGLPKKIRRTRLEPADSAVAEVEEPPPPSLAPPSYKPPGPPSDAVAAGGLPWYSSVAACATAAEEERGASWPWPSRDVPPRRASLAPPPPLAAASLHHSRLQPSSLQQGLLPLPHAGKLPHGSPYDAFFALEPPHALCAPPHAGRPYPWGVPHLSTAPSSALPHSLPPEPHHSLPPHHSHSHPPHDAPHHAAQPLHSHPMAQAVCAQTHSTASPMGRAAGGKAELSAAGGVGAHGQGPLLRPPLYAPSRVDPPFQGVLAFPGQGVLTLDSSVQRS</sequence>
<evidence type="ECO:0000313" key="3">
    <source>
        <dbReference type="Proteomes" id="UP001515480"/>
    </source>
</evidence>
<protein>
    <submittedName>
        <fullName evidence="2">Uncharacterized protein</fullName>
    </submittedName>
</protein>
<feature type="compositionally biased region" description="Pro residues" evidence="1">
    <location>
        <begin position="219"/>
        <end position="235"/>
    </location>
</feature>
<feature type="region of interest" description="Disordered" evidence="1">
    <location>
        <begin position="399"/>
        <end position="428"/>
    </location>
</feature>
<reference evidence="2 3" key="1">
    <citation type="journal article" date="2024" name="Science">
        <title>Giant polyketide synthase enzymes in the biosynthesis of giant marine polyether toxins.</title>
        <authorList>
            <person name="Fallon T.R."/>
            <person name="Shende V.V."/>
            <person name="Wierzbicki I.H."/>
            <person name="Pendleton A.L."/>
            <person name="Watervoot N.F."/>
            <person name="Auber R.P."/>
            <person name="Gonzalez D.J."/>
            <person name="Wisecaver J.H."/>
            <person name="Moore B.S."/>
        </authorList>
    </citation>
    <scope>NUCLEOTIDE SEQUENCE [LARGE SCALE GENOMIC DNA]</scope>
    <source>
        <strain evidence="2 3">12B1</strain>
    </source>
</reference>